<comment type="caution">
    <text evidence="1">The sequence shown here is derived from an EMBL/GenBank/DDBJ whole genome shotgun (WGS) entry which is preliminary data.</text>
</comment>
<dbReference type="AlphaFoldDB" id="A0A4Y2AM94"/>
<evidence type="ECO:0000313" key="2">
    <source>
        <dbReference type="Proteomes" id="UP000499080"/>
    </source>
</evidence>
<gene>
    <name evidence="1" type="ORF">AVEN_83075_1</name>
</gene>
<keyword evidence="2" id="KW-1185">Reference proteome</keyword>
<sequence length="156" mass="18105">MFREIQTLLLSHKHIHPRWLKAHVGYLDNECAYQFAKEAITKGDLFFFPKPLSFLKCEIRSAALSIYQDKWNTGETSRSTYKIVPRVSNKPVGWSREQLMFVSGHGPFSSYLHRFNLLTHDNCSCGEKGDPMHYATKCPITLSWHFQTPTVQNKLQ</sequence>
<evidence type="ECO:0000313" key="1">
    <source>
        <dbReference type="EMBL" id="GBL80982.1"/>
    </source>
</evidence>
<dbReference type="OrthoDB" id="6437659at2759"/>
<reference evidence="1 2" key="1">
    <citation type="journal article" date="2019" name="Sci. Rep.">
        <title>Orb-weaving spider Araneus ventricosus genome elucidates the spidroin gene catalogue.</title>
        <authorList>
            <person name="Kono N."/>
            <person name="Nakamura H."/>
            <person name="Ohtoshi R."/>
            <person name="Moran D.A.P."/>
            <person name="Shinohara A."/>
            <person name="Yoshida Y."/>
            <person name="Fujiwara M."/>
            <person name="Mori M."/>
            <person name="Tomita M."/>
            <person name="Arakawa K."/>
        </authorList>
    </citation>
    <scope>NUCLEOTIDE SEQUENCE [LARGE SCALE GENOMIC DNA]</scope>
</reference>
<name>A0A4Y2AM94_ARAVE</name>
<protein>
    <submittedName>
        <fullName evidence="1">Uncharacterized protein</fullName>
    </submittedName>
</protein>
<dbReference type="Proteomes" id="UP000499080">
    <property type="component" value="Unassembled WGS sequence"/>
</dbReference>
<organism evidence="1 2">
    <name type="scientific">Araneus ventricosus</name>
    <name type="common">Orbweaver spider</name>
    <name type="synonym">Epeira ventricosa</name>
    <dbReference type="NCBI Taxonomy" id="182803"/>
    <lineage>
        <taxon>Eukaryota</taxon>
        <taxon>Metazoa</taxon>
        <taxon>Ecdysozoa</taxon>
        <taxon>Arthropoda</taxon>
        <taxon>Chelicerata</taxon>
        <taxon>Arachnida</taxon>
        <taxon>Araneae</taxon>
        <taxon>Araneomorphae</taxon>
        <taxon>Entelegynae</taxon>
        <taxon>Araneoidea</taxon>
        <taxon>Araneidae</taxon>
        <taxon>Araneus</taxon>
    </lineage>
</organism>
<dbReference type="EMBL" id="BGPR01000024">
    <property type="protein sequence ID" value="GBL80982.1"/>
    <property type="molecule type" value="Genomic_DNA"/>
</dbReference>
<accession>A0A4Y2AM94</accession>
<proteinExistence type="predicted"/>